<dbReference type="Pfam" id="PF00590">
    <property type="entry name" value="TP_methylase"/>
    <property type="match status" value="1"/>
</dbReference>
<evidence type="ECO:0000313" key="8">
    <source>
        <dbReference type="Proteomes" id="UP000238042"/>
    </source>
</evidence>
<evidence type="ECO:0000256" key="5">
    <source>
        <dbReference type="ARBA" id="ARBA00022691"/>
    </source>
</evidence>
<dbReference type="PANTHER" id="PTHR46111">
    <property type="entry name" value="RIBOSOMAL RNA SMALL SUBUNIT METHYLTRANSFERASE I"/>
    <property type="match status" value="1"/>
</dbReference>
<dbReference type="PIRSF" id="PIRSF005917">
    <property type="entry name" value="MTase_YraL"/>
    <property type="match status" value="1"/>
</dbReference>
<dbReference type="CDD" id="cd11649">
    <property type="entry name" value="RsmI_like"/>
    <property type="match status" value="1"/>
</dbReference>
<dbReference type="InterPro" id="IPR000878">
    <property type="entry name" value="4pyrrol_Mease"/>
</dbReference>
<dbReference type="GO" id="GO:0032259">
    <property type="term" value="P:methylation"/>
    <property type="evidence" value="ECO:0007669"/>
    <property type="project" value="UniProtKB-KW"/>
</dbReference>
<evidence type="ECO:0000259" key="6">
    <source>
        <dbReference type="Pfam" id="PF00590"/>
    </source>
</evidence>
<dbReference type="OrthoDB" id="7061662at2"/>
<reference evidence="7 8" key="1">
    <citation type="submission" date="2018-02" db="EMBL/GenBank/DDBJ databases">
        <title>Genome sequences of Apibacter spp., gut symbionts of Asian honey bees.</title>
        <authorList>
            <person name="Kwong W.K."/>
            <person name="Steele M.I."/>
            <person name="Moran N.A."/>
        </authorList>
    </citation>
    <scope>NUCLEOTIDE SEQUENCE [LARGE SCALE GENOMIC DNA]</scope>
    <source>
        <strain evidence="8">wkB301</strain>
    </source>
</reference>
<protein>
    <submittedName>
        <fullName evidence="7">SAM-dependent methyltransferase</fullName>
    </submittedName>
</protein>
<evidence type="ECO:0000256" key="2">
    <source>
        <dbReference type="ARBA" id="ARBA00022552"/>
    </source>
</evidence>
<name>A0A2S8AG35_9FLAO</name>
<evidence type="ECO:0000256" key="4">
    <source>
        <dbReference type="ARBA" id="ARBA00022679"/>
    </source>
</evidence>
<keyword evidence="1" id="KW-0963">Cytoplasm</keyword>
<keyword evidence="2" id="KW-0698">rRNA processing</keyword>
<dbReference type="EMBL" id="PSZM01000001">
    <property type="protein sequence ID" value="PQL95258.1"/>
    <property type="molecule type" value="Genomic_DNA"/>
</dbReference>
<keyword evidence="5" id="KW-0949">S-adenosyl-L-methionine</keyword>
<dbReference type="InterPro" id="IPR008189">
    <property type="entry name" value="rRNA_ssu_MeTfrase_I"/>
</dbReference>
<keyword evidence="4 7" id="KW-0808">Transferase</keyword>
<accession>A0A2S8AG35</accession>
<sequence>MVALYLLPAYLGETSPKNIFSEQEINLLQELKFFVAENEKSARKFIKFLCPNVIQKELSFSILDKRTSEQQIPEIAQPLIEGHSIGLISEAGLPCIADPGSLLVSWCHTKGIRVIPINGPSSIILALIASGLNGQNFTFHGYLPIDSIQRKKKLQQLENICRVSHTAQIFMETPYRNQSLFEDLLKGLKNSTHLCIATNITLPDESIKTFTIGEWKNKKTDFQKKPTIFIIQ</sequence>
<dbReference type="Gene3D" id="3.40.1010.10">
    <property type="entry name" value="Cobalt-precorrin-4 Transmethylase, Domain 1"/>
    <property type="match status" value="1"/>
</dbReference>
<dbReference type="InterPro" id="IPR035996">
    <property type="entry name" value="4pyrrol_Methylase_sf"/>
</dbReference>
<dbReference type="RefSeq" id="WP_105245200.1">
    <property type="nucleotide sequence ID" value="NZ_PSZM01000001.1"/>
</dbReference>
<gene>
    <name evidence="7" type="ORF">C4S77_00190</name>
</gene>
<dbReference type="PANTHER" id="PTHR46111:SF2">
    <property type="entry name" value="SAM-DEPENDENT METHYLTRANSFERASE"/>
    <property type="match status" value="1"/>
</dbReference>
<keyword evidence="3 7" id="KW-0489">Methyltransferase</keyword>
<keyword evidence="8" id="KW-1185">Reference proteome</keyword>
<evidence type="ECO:0000256" key="1">
    <source>
        <dbReference type="ARBA" id="ARBA00022490"/>
    </source>
</evidence>
<proteinExistence type="predicted"/>
<dbReference type="SUPFAM" id="SSF53790">
    <property type="entry name" value="Tetrapyrrole methylase"/>
    <property type="match status" value="1"/>
</dbReference>
<dbReference type="InterPro" id="IPR014777">
    <property type="entry name" value="4pyrrole_Mease_sub1"/>
</dbReference>
<evidence type="ECO:0000256" key="3">
    <source>
        <dbReference type="ARBA" id="ARBA00022603"/>
    </source>
</evidence>
<comment type="caution">
    <text evidence="7">The sequence shown here is derived from an EMBL/GenBank/DDBJ whole genome shotgun (WGS) entry which is preliminary data.</text>
</comment>
<dbReference type="AlphaFoldDB" id="A0A2S8AG35"/>
<dbReference type="GO" id="GO:0006364">
    <property type="term" value="P:rRNA processing"/>
    <property type="evidence" value="ECO:0007669"/>
    <property type="project" value="UniProtKB-KW"/>
</dbReference>
<dbReference type="GO" id="GO:0008168">
    <property type="term" value="F:methyltransferase activity"/>
    <property type="evidence" value="ECO:0007669"/>
    <property type="project" value="UniProtKB-KW"/>
</dbReference>
<dbReference type="Gene3D" id="3.30.950.10">
    <property type="entry name" value="Methyltransferase, Cobalt-precorrin-4 Transmethylase, Domain 2"/>
    <property type="match status" value="1"/>
</dbReference>
<evidence type="ECO:0000313" key="7">
    <source>
        <dbReference type="EMBL" id="PQL95258.1"/>
    </source>
</evidence>
<feature type="domain" description="Tetrapyrrole methylase" evidence="6">
    <location>
        <begin position="25"/>
        <end position="214"/>
    </location>
</feature>
<dbReference type="Proteomes" id="UP000238042">
    <property type="component" value="Unassembled WGS sequence"/>
</dbReference>
<organism evidence="7 8">
    <name type="scientific">Apibacter adventoris</name>
    <dbReference type="NCBI Taxonomy" id="1679466"/>
    <lineage>
        <taxon>Bacteria</taxon>
        <taxon>Pseudomonadati</taxon>
        <taxon>Bacteroidota</taxon>
        <taxon>Flavobacteriia</taxon>
        <taxon>Flavobacteriales</taxon>
        <taxon>Weeksellaceae</taxon>
        <taxon>Apibacter</taxon>
    </lineage>
</organism>
<dbReference type="InterPro" id="IPR014776">
    <property type="entry name" value="4pyrrole_Mease_sub2"/>
</dbReference>